<proteinExistence type="predicted"/>
<organism evidence="1 2">
    <name type="scientific">Hufsiella ginkgonis</name>
    <dbReference type="NCBI Taxonomy" id="2695274"/>
    <lineage>
        <taxon>Bacteria</taxon>
        <taxon>Pseudomonadati</taxon>
        <taxon>Bacteroidota</taxon>
        <taxon>Sphingobacteriia</taxon>
        <taxon>Sphingobacteriales</taxon>
        <taxon>Sphingobacteriaceae</taxon>
        <taxon>Hufsiella</taxon>
    </lineage>
</organism>
<dbReference type="EMBL" id="WVHS01000005">
    <property type="protein sequence ID" value="MXV17696.1"/>
    <property type="molecule type" value="Genomic_DNA"/>
</dbReference>
<dbReference type="RefSeq" id="WP_160908683.1">
    <property type="nucleotide sequence ID" value="NZ_WVHS01000005.1"/>
</dbReference>
<comment type="caution">
    <text evidence="1">The sequence shown here is derived from an EMBL/GenBank/DDBJ whole genome shotgun (WGS) entry which is preliminary data.</text>
</comment>
<name>A0A7K1Y4Q5_9SPHI</name>
<evidence type="ECO:0000313" key="1">
    <source>
        <dbReference type="EMBL" id="MXV17696.1"/>
    </source>
</evidence>
<keyword evidence="2" id="KW-1185">Reference proteome</keyword>
<dbReference type="Proteomes" id="UP000451233">
    <property type="component" value="Unassembled WGS sequence"/>
</dbReference>
<dbReference type="AlphaFoldDB" id="A0A7K1Y4Q5"/>
<sequence>MSKITDKDIVDLLEERIASLNAELARFRLVLDVLTSIAEESLPGKGELTQLAQVVEDRIGGPVVRSIKKTPALTVPLDFSDKLKVTEKVMFALSKTGPACKDDIFKFLHDLKPAADPVKLNNVLTVVLSSMLKKEQIKAERAGKRYRYFL</sequence>
<reference evidence="1 2" key="1">
    <citation type="submission" date="2019-11" db="EMBL/GenBank/DDBJ databases">
        <title>Pedobacter sp. HMF7056 Genome sequencing and assembly.</title>
        <authorList>
            <person name="Kang H."/>
            <person name="Kim H."/>
            <person name="Joh K."/>
        </authorList>
    </citation>
    <scope>NUCLEOTIDE SEQUENCE [LARGE SCALE GENOMIC DNA]</scope>
    <source>
        <strain evidence="1 2">HMF7056</strain>
    </source>
</reference>
<accession>A0A7K1Y4Q5</accession>
<gene>
    <name evidence="1" type="ORF">GS398_20510</name>
</gene>
<evidence type="ECO:0000313" key="2">
    <source>
        <dbReference type="Proteomes" id="UP000451233"/>
    </source>
</evidence>
<protein>
    <submittedName>
        <fullName evidence="1">Uncharacterized protein</fullName>
    </submittedName>
</protein>